<dbReference type="Proteomes" id="UP000195442">
    <property type="component" value="Unassembled WGS sequence"/>
</dbReference>
<protein>
    <submittedName>
        <fullName evidence="1">Uncharacterized protein</fullName>
    </submittedName>
</protein>
<sequence length="46" mass="5230">MWLLFFIVALLFVLGNALFLLRSANTSKIPDNVKAQPYDKDESSGW</sequence>
<organism evidence="1 2">
    <name type="scientific">Crenothrix polyspora</name>
    <dbReference type="NCBI Taxonomy" id="360316"/>
    <lineage>
        <taxon>Bacteria</taxon>
        <taxon>Pseudomonadati</taxon>
        <taxon>Pseudomonadota</taxon>
        <taxon>Gammaproteobacteria</taxon>
        <taxon>Methylococcales</taxon>
        <taxon>Crenotrichaceae</taxon>
        <taxon>Crenothrix</taxon>
    </lineage>
</organism>
<dbReference type="RefSeq" id="WP_179210191.1">
    <property type="nucleotide sequence ID" value="NZ_FUKJ01000172.1"/>
</dbReference>
<dbReference type="EMBL" id="FUKJ01000172">
    <property type="protein sequence ID" value="SJM92081.1"/>
    <property type="molecule type" value="Genomic_DNA"/>
</dbReference>
<name>A0A1R4H7S5_9GAMM</name>
<keyword evidence="2" id="KW-1185">Reference proteome</keyword>
<evidence type="ECO:0000313" key="1">
    <source>
        <dbReference type="EMBL" id="SJM92081.1"/>
    </source>
</evidence>
<evidence type="ECO:0000313" key="2">
    <source>
        <dbReference type="Proteomes" id="UP000195442"/>
    </source>
</evidence>
<accession>A0A1R4H7S5</accession>
<dbReference type="AlphaFoldDB" id="A0A1R4H7S5"/>
<proteinExistence type="predicted"/>
<reference evidence="2" key="1">
    <citation type="submission" date="2017-02" db="EMBL/GenBank/DDBJ databases">
        <authorList>
            <person name="Daims H."/>
        </authorList>
    </citation>
    <scope>NUCLEOTIDE SEQUENCE [LARGE SCALE GENOMIC DNA]</scope>
</reference>
<gene>
    <name evidence="1" type="ORF">CRENPOLYSF2_2530012</name>
</gene>